<evidence type="ECO:0000256" key="1">
    <source>
        <dbReference type="SAM" id="MobiDB-lite"/>
    </source>
</evidence>
<dbReference type="Proteomes" id="UP000807504">
    <property type="component" value="Unassembled WGS sequence"/>
</dbReference>
<sequence>MFKNTKKKDLIIVAEAIGEIVPEKTNIAQLKQIIENREAAKDDFEFVKDIIISTVEERENIETERAHEKAEQARVKEKQFELEKLKLTLAHEESMRNVQTTGISSPKGPPPESPSSKELKASAH</sequence>
<proteinExistence type="predicted"/>
<feature type="compositionally biased region" description="Basic and acidic residues" evidence="1">
    <location>
        <begin position="115"/>
        <end position="124"/>
    </location>
</feature>
<evidence type="ECO:0000313" key="3">
    <source>
        <dbReference type="Proteomes" id="UP000807504"/>
    </source>
</evidence>
<evidence type="ECO:0000313" key="2">
    <source>
        <dbReference type="EMBL" id="KAF8795478.1"/>
    </source>
</evidence>
<gene>
    <name evidence="2" type="ORF">HNY73_003322</name>
</gene>
<dbReference type="AlphaFoldDB" id="A0A8T0FZ49"/>
<reference evidence="2" key="2">
    <citation type="submission" date="2020-06" db="EMBL/GenBank/DDBJ databases">
        <authorList>
            <person name="Sheffer M."/>
        </authorList>
    </citation>
    <scope>NUCLEOTIDE SEQUENCE</scope>
</reference>
<accession>A0A8T0FZ49</accession>
<feature type="region of interest" description="Disordered" evidence="1">
    <location>
        <begin position="91"/>
        <end position="124"/>
    </location>
</feature>
<dbReference type="EMBL" id="JABXBU010000002">
    <property type="protein sequence ID" value="KAF8795478.1"/>
    <property type="molecule type" value="Genomic_DNA"/>
</dbReference>
<protein>
    <submittedName>
        <fullName evidence="2">Uncharacterized protein</fullName>
    </submittedName>
</protein>
<reference evidence="2" key="1">
    <citation type="journal article" date="2020" name="bioRxiv">
        <title>Chromosome-level reference genome of the European wasp spider Argiope bruennichi: a resource for studies on range expansion and evolutionary adaptation.</title>
        <authorList>
            <person name="Sheffer M.M."/>
            <person name="Hoppe A."/>
            <person name="Krehenwinkel H."/>
            <person name="Uhl G."/>
            <person name="Kuss A.W."/>
            <person name="Jensen L."/>
            <person name="Jensen C."/>
            <person name="Gillespie R.G."/>
            <person name="Hoff K.J."/>
            <person name="Prost S."/>
        </authorList>
    </citation>
    <scope>NUCLEOTIDE SEQUENCE</scope>
</reference>
<organism evidence="2 3">
    <name type="scientific">Argiope bruennichi</name>
    <name type="common">Wasp spider</name>
    <name type="synonym">Aranea bruennichi</name>
    <dbReference type="NCBI Taxonomy" id="94029"/>
    <lineage>
        <taxon>Eukaryota</taxon>
        <taxon>Metazoa</taxon>
        <taxon>Ecdysozoa</taxon>
        <taxon>Arthropoda</taxon>
        <taxon>Chelicerata</taxon>
        <taxon>Arachnida</taxon>
        <taxon>Araneae</taxon>
        <taxon>Araneomorphae</taxon>
        <taxon>Entelegynae</taxon>
        <taxon>Araneoidea</taxon>
        <taxon>Araneidae</taxon>
        <taxon>Argiope</taxon>
    </lineage>
</organism>
<name>A0A8T0FZ49_ARGBR</name>
<keyword evidence="3" id="KW-1185">Reference proteome</keyword>
<comment type="caution">
    <text evidence="2">The sequence shown here is derived from an EMBL/GenBank/DDBJ whole genome shotgun (WGS) entry which is preliminary data.</text>
</comment>